<protein>
    <submittedName>
        <fullName evidence="1">Uncharacterized protein</fullName>
    </submittedName>
</protein>
<proteinExistence type="predicted"/>
<reference evidence="2" key="1">
    <citation type="submission" date="2016-10" db="EMBL/GenBank/DDBJ databases">
        <authorList>
            <person name="Varghese N."/>
            <person name="Submissions S."/>
        </authorList>
    </citation>
    <scope>NUCLEOTIDE SEQUENCE [LARGE SCALE GENOMIC DNA]</scope>
    <source>
        <strain evidence="2">DSM 3695</strain>
    </source>
</reference>
<dbReference type="AlphaFoldDB" id="A0A1I0S9P1"/>
<gene>
    <name evidence="1" type="ORF">SAMN04488122_5217</name>
</gene>
<evidence type="ECO:0000313" key="2">
    <source>
        <dbReference type="Proteomes" id="UP000199310"/>
    </source>
</evidence>
<evidence type="ECO:0000313" key="1">
    <source>
        <dbReference type="EMBL" id="SEW52895.1"/>
    </source>
</evidence>
<dbReference type="STRING" id="29529.SAMN04488122_5217"/>
<sequence length="166" mass="19188">MYLGAIRWFESIGTAIDTNFGIPYRLVDEKQCLKSINSIKWENFVLYAINNLHCYIDTFHREEVIHWNDHVKKFNVEFDVYKDLIQEKATLKNVPGDIFIDLKGVVCMAAMERYYTGKLGPAIPVQFETLMNVYSSGHIPCGWDGPQPKNEGYEAVDFSKGKILIW</sequence>
<keyword evidence="2" id="KW-1185">Reference proteome</keyword>
<dbReference type="RefSeq" id="WP_089899899.1">
    <property type="nucleotide sequence ID" value="NZ_FOJG01000002.1"/>
</dbReference>
<organism evidence="1 2">
    <name type="scientific">Chitinophaga arvensicola</name>
    <dbReference type="NCBI Taxonomy" id="29529"/>
    <lineage>
        <taxon>Bacteria</taxon>
        <taxon>Pseudomonadati</taxon>
        <taxon>Bacteroidota</taxon>
        <taxon>Chitinophagia</taxon>
        <taxon>Chitinophagales</taxon>
        <taxon>Chitinophagaceae</taxon>
        <taxon>Chitinophaga</taxon>
    </lineage>
</organism>
<dbReference type="EMBL" id="FOJG01000002">
    <property type="protein sequence ID" value="SEW52895.1"/>
    <property type="molecule type" value="Genomic_DNA"/>
</dbReference>
<accession>A0A1I0S9P1</accession>
<dbReference type="Proteomes" id="UP000199310">
    <property type="component" value="Unassembled WGS sequence"/>
</dbReference>
<name>A0A1I0S9P1_9BACT</name>
<dbReference type="OrthoDB" id="1426432at2"/>